<keyword evidence="11" id="KW-0106">Calcium</keyword>
<dbReference type="AlphaFoldDB" id="A0A8S1KKE7"/>
<dbReference type="PROSITE" id="PS00018">
    <property type="entry name" value="EF_HAND_1"/>
    <property type="match status" value="1"/>
</dbReference>
<evidence type="ECO:0000256" key="15">
    <source>
        <dbReference type="ARBA" id="ARBA00025692"/>
    </source>
</evidence>
<proteinExistence type="inferred from homology"/>
<dbReference type="GO" id="GO:0005524">
    <property type="term" value="F:ATP binding"/>
    <property type="evidence" value="ECO:0007669"/>
    <property type="project" value="UniProtKB-UniRule"/>
</dbReference>
<dbReference type="InterPro" id="IPR018247">
    <property type="entry name" value="EF_Hand_1_Ca_BS"/>
</dbReference>
<evidence type="ECO:0000259" key="18">
    <source>
        <dbReference type="PROSITE" id="PS50222"/>
    </source>
</evidence>
<evidence type="ECO:0000256" key="3">
    <source>
        <dbReference type="ARBA" id="ARBA00005253"/>
    </source>
</evidence>
<comment type="function">
    <text evidence="15">Plays a fundamental role in microtubule organizing center structure and function. Component of the infraciliary lattice (ICL) and the ciliary basal bodies.</text>
</comment>
<keyword evidence="8" id="KW-0677">Repeat</keyword>
<evidence type="ECO:0000256" key="2">
    <source>
        <dbReference type="ARBA" id="ARBA00004245"/>
    </source>
</evidence>
<dbReference type="Pfam" id="PF13499">
    <property type="entry name" value="EF-hand_7"/>
    <property type="match status" value="2"/>
</dbReference>
<keyword evidence="4" id="KW-0963">Cytoplasm</keyword>
<evidence type="ECO:0000256" key="8">
    <source>
        <dbReference type="ARBA" id="ARBA00022737"/>
    </source>
</evidence>
<dbReference type="PROSITE" id="PS50011">
    <property type="entry name" value="PROTEIN_KINASE_DOM"/>
    <property type="match status" value="1"/>
</dbReference>
<evidence type="ECO:0000256" key="16">
    <source>
        <dbReference type="PROSITE-ProRule" id="PRU10141"/>
    </source>
</evidence>
<dbReference type="FunFam" id="3.30.200.20:FF:000634">
    <property type="entry name" value="Calcium-dependent protein kinase, putative"/>
    <property type="match status" value="1"/>
</dbReference>
<evidence type="ECO:0000256" key="5">
    <source>
        <dbReference type="ARBA" id="ARBA00022527"/>
    </source>
</evidence>
<sequence length="539" mass="63041">MGICGSKVRSKHAKLSEIRKFSKLNIHQFYRFSQILGSGSFGTVKLAFSMEQEKNGLETKSYAVKSIDKHRIGNRLHLIQRELEILIQLDHPNIIRVYETFEDLRYYHFVMEYCRGGELFERIVKKGVFSERRCCIIMKQLFSAVHYMHQQGVTHRDLKPENLMLVSPDDDFDIRIIDFGLSKKYPPPQSTNQGRSQVRQQTKVGTPIYVAPEVLLGKYSQTCDEWSLGCIMYVLLCGEPPFFSNNIKILEDKIQNKEVQFNEKVWGQISNDAKQLLIKLLDKNPKKRITCAQALQSQWIYYNTTQISLRMESIPNNNEHENEKTIRLLKTYANISKLKKGTLNILLNQLNESQIQSLRLKFEEFDRDNNGTISVKEMTKIIKQLGLTDTEKEIQELIQKFHILKKSNSSIDDLSIHYSEFMMALLNQQQYLNEERIWGLFKQFDIENKNYITTTDVKRAFERRGKSLSTIKIDMMFKEISLNSQDQIDFQRFQDIMLADSLKTQDDDLDMNNIYKAPTNNSQNLIHLNQPKGDFNFGF</sequence>
<dbReference type="FunFam" id="1.10.238.10:FF:000178">
    <property type="entry name" value="Calmodulin-2 A"/>
    <property type="match status" value="1"/>
</dbReference>
<dbReference type="PROSITE" id="PS00107">
    <property type="entry name" value="PROTEIN_KINASE_ATP"/>
    <property type="match status" value="1"/>
</dbReference>
<keyword evidence="12 16" id="KW-0067">ATP-binding</keyword>
<comment type="subcellular location">
    <subcellularLocation>
        <location evidence="2">Cytoplasm</location>
        <location evidence="2">Cytoskeleton</location>
    </subcellularLocation>
</comment>
<dbReference type="EMBL" id="CAJJDN010000005">
    <property type="protein sequence ID" value="CAD8051404.1"/>
    <property type="molecule type" value="Genomic_DNA"/>
</dbReference>
<evidence type="ECO:0000256" key="11">
    <source>
        <dbReference type="ARBA" id="ARBA00022837"/>
    </source>
</evidence>
<dbReference type="InterPro" id="IPR008271">
    <property type="entry name" value="Ser/Thr_kinase_AS"/>
</dbReference>
<keyword evidence="10" id="KW-0418">Kinase</keyword>
<dbReference type="OrthoDB" id="289693at2759"/>
<dbReference type="SMART" id="SM00220">
    <property type="entry name" value="S_TKc"/>
    <property type="match status" value="1"/>
</dbReference>
<dbReference type="InterPro" id="IPR002048">
    <property type="entry name" value="EF_hand_dom"/>
</dbReference>
<evidence type="ECO:0000256" key="13">
    <source>
        <dbReference type="ARBA" id="ARBA00023212"/>
    </source>
</evidence>
<dbReference type="SMART" id="SM00054">
    <property type="entry name" value="EFh"/>
    <property type="match status" value="2"/>
</dbReference>
<keyword evidence="6" id="KW-0808">Transferase</keyword>
<evidence type="ECO:0000256" key="4">
    <source>
        <dbReference type="ARBA" id="ARBA00022490"/>
    </source>
</evidence>
<evidence type="ECO:0000256" key="10">
    <source>
        <dbReference type="ARBA" id="ARBA00022777"/>
    </source>
</evidence>
<comment type="similarity">
    <text evidence="14">Belongs to the protein kinase superfamily. Ser/Thr protein kinase family. CDPK subfamily.</text>
</comment>
<name>A0A8S1KKE7_9CILI</name>
<dbReference type="Pfam" id="PF00069">
    <property type="entry name" value="Pkinase"/>
    <property type="match status" value="1"/>
</dbReference>
<accession>A0A8S1KKE7</accession>
<reference evidence="19" key="1">
    <citation type="submission" date="2021-01" db="EMBL/GenBank/DDBJ databases">
        <authorList>
            <consortium name="Genoscope - CEA"/>
            <person name="William W."/>
        </authorList>
    </citation>
    <scope>NUCLEOTIDE SEQUENCE</scope>
</reference>
<dbReference type="InterPro" id="IPR050205">
    <property type="entry name" value="CDPK_Ser/Thr_kinases"/>
</dbReference>
<keyword evidence="13" id="KW-0206">Cytoskeleton</keyword>
<protein>
    <recommendedName>
        <fullName evidence="21">Calcium-dependent protein kinase</fullName>
    </recommendedName>
</protein>
<evidence type="ECO:0000256" key="7">
    <source>
        <dbReference type="ARBA" id="ARBA00022723"/>
    </source>
</evidence>
<dbReference type="GO" id="GO:0005509">
    <property type="term" value="F:calcium ion binding"/>
    <property type="evidence" value="ECO:0007669"/>
    <property type="project" value="InterPro"/>
</dbReference>
<dbReference type="Proteomes" id="UP000692954">
    <property type="component" value="Unassembled WGS sequence"/>
</dbReference>
<evidence type="ECO:0000256" key="6">
    <source>
        <dbReference type="ARBA" id="ARBA00022679"/>
    </source>
</evidence>
<comment type="caution">
    <text evidence="19">The sequence shown here is derived from an EMBL/GenBank/DDBJ whole genome shotgun (WGS) entry which is preliminary data.</text>
</comment>
<keyword evidence="5" id="KW-0723">Serine/threonine-protein kinase</keyword>
<organism evidence="19 20">
    <name type="scientific">Paramecium sonneborni</name>
    <dbReference type="NCBI Taxonomy" id="65129"/>
    <lineage>
        <taxon>Eukaryota</taxon>
        <taxon>Sar</taxon>
        <taxon>Alveolata</taxon>
        <taxon>Ciliophora</taxon>
        <taxon>Intramacronucleata</taxon>
        <taxon>Oligohymenophorea</taxon>
        <taxon>Peniculida</taxon>
        <taxon>Parameciidae</taxon>
        <taxon>Paramecium</taxon>
    </lineage>
</organism>
<evidence type="ECO:0000259" key="17">
    <source>
        <dbReference type="PROSITE" id="PS50011"/>
    </source>
</evidence>
<evidence type="ECO:0000256" key="14">
    <source>
        <dbReference type="ARBA" id="ARBA00024334"/>
    </source>
</evidence>
<comment type="similarity">
    <text evidence="3">Belongs to the centrin family.</text>
</comment>
<dbReference type="PROSITE" id="PS00108">
    <property type="entry name" value="PROTEIN_KINASE_ST"/>
    <property type="match status" value="1"/>
</dbReference>
<dbReference type="CDD" id="cd05117">
    <property type="entry name" value="STKc_CAMK"/>
    <property type="match status" value="1"/>
</dbReference>
<evidence type="ECO:0000313" key="20">
    <source>
        <dbReference type="Proteomes" id="UP000692954"/>
    </source>
</evidence>
<dbReference type="InterPro" id="IPR000719">
    <property type="entry name" value="Prot_kinase_dom"/>
</dbReference>
<comment type="cofactor">
    <cofactor evidence="1">
        <name>Mg(2+)</name>
        <dbReference type="ChEBI" id="CHEBI:18420"/>
    </cofactor>
</comment>
<feature type="binding site" evidence="16">
    <location>
        <position position="65"/>
    </location>
    <ligand>
        <name>ATP</name>
        <dbReference type="ChEBI" id="CHEBI:30616"/>
    </ligand>
</feature>
<dbReference type="PANTHER" id="PTHR24349">
    <property type="entry name" value="SERINE/THREONINE-PROTEIN KINASE"/>
    <property type="match status" value="1"/>
</dbReference>
<evidence type="ECO:0008006" key="21">
    <source>
        <dbReference type="Google" id="ProtNLM"/>
    </source>
</evidence>
<evidence type="ECO:0000256" key="12">
    <source>
        <dbReference type="ARBA" id="ARBA00022840"/>
    </source>
</evidence>
<dbReference type="PROSITE" id="PS50222">
    <property type="entry name" value="EF_HAND_2"/>
    <property type="match status" value="2"/>
</dbReference>
<keyword evidence="20" id="KW-1185">Reference proteome</keyword>
<evidence type="ECO:0000256" key="1">
    <source>
        <dbReference type="ARBA" id="ARBA00001946"/>
    </source>
</evidence>
<dbReference type="CDD" id="cd00051">
    <property type="entry name" value="EFh"/>
    <property type="match status" value="1"/>
</dbReference>
<dbReference type="GO" id="GO:0004674">
    <property type="term" value="F:protein serine/threonine kinase activity"/>
    <property type="evidence" value="ECO:0007669"/>
    <property type="project" value="UniProtKB-KW"/>
</dbReference>
<keyword evidence="7" id="KW-0479">Metal-binding</keyword>
<dbReference type="GO" id="GO:0005856">
    <property type="term" value="C:cytoskeleton"/>
    <property type="evidence" value="ECO:0007669"/>
    <property type="project" value="UniProtKB-SubCell"/>
</dbReference>
<keyword evidence="9 16" id="KW-0547">Nucleotide-binding</keyword>
<dbReference type="InterPro" id="IPR017441">
    <property type="entry name" value="Protein_kinase_ATP_BS"/>
</dbReference>
<dbReference type="FunFam" id="1.10.510.10:FF:000726">
    <property type="entry name" value="Calcium-dependent protein kinase, putative"/>
    <property type="match status" value="1"/>
</dbReference>
<feature type="domain" description="Protein kinase" evidence="17">
    <location>
        <begin position="30"/>
        <end position="300"/>
    </location>
</feature>
<gene>
    <name evidence="19" type="ORF">PSON_ATCC_30995.1.T0050558</name>
</gene>
<feature type="domain" description="EF-hand" evidence="18">
    <location>
        <begin position="432"/>
        <end position="467"/>
    </location>
</feature>
<evidence type="ECO:0000256" key="9">
    <source>
        <dbReference type="ARBA" id="ARBA00022741"/>
    </source>
</evidence>
<feature type="domain" description="EF-hand" evidence="18">
    <location>
        <begin position="353"/>
        <end position="388"/>
    </location>
</feature>
<evidence type="ECO:0000313" key="19">
    <source>
        <dbReference type="EMBL" id="CAD8051404.1"/>
    </source>
</evidence>